<dbReference type="InterPro" id="IPR003723">
    <property type="entry name" value="Precorrin-6x_reduct"/>
</dbReference>
<dbReference type="AlphaFoldDB" id="A0AA97CX03"/>
<evidence type="ECO:0000256" key="3">
    <source>
        <dbReference type="ARBA" id="ARBA00023002"/>
    </source>
</evidence>
<gene>
    <name evidence="4" type="primary">cobK</name>
    <name evidence="4" type="ORF">MP11Mi_31970</name>
</gene>
<dbReference type="GO" id="GO:0009236">
    <property type="term" value="P:cobalamin biosynthetic process"/>
    <property type="evidence" value="ECO:0007669"/>
    <property type="project" value="UniProtKB-KW"/>
</dbReference>
<dbReference type="EMBL" id="CP128986">
    <property type="protein sequence ID" value="WOC14085.1"/>
    <property type="molecule type" value="Genomic_DNA"/>
</dbReference>
<dbReference type="NCBIfam" id="TIGR00715">
    <property type="entry name" value="precor6x_red"/>
    <property type="match status" value="1"/>
</dbReference>
<keyword evidence="3 4" id="KW-0560">Oxidoreductase</keyword>
<dbReference type="RefSeq" id="WP_420039850.1">
    <property type="nucleotide sequence ID" value="NZ_CP128986.1"/>
</dbReference>
<dbReference type="PANTHER" id="PTHR36925">
    <property type="entry name" value="COBALT-PRECORRIN-6A REDUCTASE"/>
    <property type="match status" value="1"/>
</dbReference>
<accession>A0AA97CX03</accession>
<comment type="pathway">
    <text evidence="1">Cofactor biosynthesis; adenosylcobalamin biosynthesis.</text>
</comment>
<dbReference type="PANTHER" id="PTHR36925:SF1">
    <property type="entry name" value="COBALT-PRECORRIN-6A REDUCTASE"/>
    <property type="match status" value="1"/>
</dbReference>
<sequence length="248" mass="26354">MPDVLVLGGTGEARAVAASLVDGSVDLVSSLAGRVKDPRLPVGEVRIGGFGGREGLADYLRGNGVRVVVDATHPFAARITPNAVAACSDAGVAYLRLARPAWEPGPSDRWVRVPDIDAAATVVAARGGRVFLTTGRQDVSAFAGTDDVWFLIRVVDAPDTELPPHHQILRSRGPYTVESERELLEHHAIDLLVTKNSGGPLTSAKLRAAAERGIEVVVVDRPKEPPSIDARSTAEDAAEWVRAQLRAR</sequence>
<reference evidence="4" key="1">
    <citation type="submission" date="2023-06" db="EMBL/GenBank/DDBJ databases">
        <title>Gordonia sp. nov. and Pseudochrobactrum sp. nov., two species isolated from the burying beetle Nicrophorus vespilloides.</title>
        <authorList>
            <person name="Poehlein A."/>
            <person name="Guzman J."/>
            <person name="Daniel R."/>
            <person name="Vilcinskas A."/>
        </authorList>
    </citation>
    <scope>NUCLEOTIDE SEQUENCE</scope>
    <source>
        <strain evidence="4">MP11Mi</strain>
    </source>
</reference>
<dbReference type="NCBIfam" id="NF005968">
    <property type="entry name" value="PRK08057.1-2"/>
    <property type="match status" value="1"/>
</dbReference>
<name>A0AA97CX03_9ACTN</name>
<dbReference type="PROSITE" id="PS51014">
    <property type="entry name" value="COBK_CBIJ"/>
    <property type="match status" value="1"/>
</dbReference>
<evidence type="ECO:0000256" key="1">
    <source>
        <dbReference type="ARBA" id="ARBA00004953"/>
    </source>
</evidence>
<keyword evidence="2" id="KW-0169">Cobalamin biosynthesis</keyword>
<organism evidence="4">
    <name type="scientific">Gordonia sp. MP11Mi</name>
    <dbReference type="NCBI Taxonomy" id="3022769"/>
    <lineage>
        <taxon>Bacteria</taxon>
        <taxon>Bacillati</taxon>
        <taxon>Actinomycetota</taxon>
        <taxon>Actinomycetes</taxon>
        <taxon>Mycobacteriales</taxon>
        <taxon>Gordoniaceae</taxon>
        <taxon>Gordonia</taxon>
    </lineage>
</organism>
<dbReference type="GO" id="GO:0016994">
    <property type="term" value="F:precorrin-6A reductase activity"/>
    <property type="evidence" value="ECO:0007669"/>
    <property type="project" value="UniProtKB-EC"/>
</dbReference>
<evidence type="ECO:0000256" key="2">
    <source>
        <dbReference type="ARBA" id="ARBA00022573"/>
    </source>
</evidence>
<proteinExistence type="predicted"/>
<dbReference type="EC" id="1.3.1.54" evidence="4"/>
<dbReference type="Pfam" id="PF02571">
    <property type="entry name" value="CbiJ"/>
    <property type="match status" value="1"/>
</dbReference>
<evidence type="ECO:0000313" key="4">
    <source>
        <dbReference type="EMBL" id="WOC14085.1"/>
    </source>
</evidence>
<protein>
    <submittedName>
        <fullName evidence="4">Precorrin-6A reductase</fullName>
        <ecNumber evidence="4">1.3.1.54</ecNumber>
    </submittedName>
</protein>